<dbReference type="OrthoDB" id="8195041at2759"/>
<keyword evidence="2" id="KW-1185">Reference proteome</keyword>
<evidence type="ECO:0000313" key="1">
    <source>
        <dbReference type="EMBL" id="EZA49790.1"/>
    </source>
</evidence>
<gene>
    <name evidence="1" type="ORF">X777_11663</name>
</gene>
<evidence type="ECO:0000313" key="2">
    <source>
        <dbReference type="Proteomes" id="UP000053097"/>
    </source>
</evidence>
<organism evidence="1 2">
    <name type="scientific">Ooceraea biroi</name>
    <name type="common">Clonal raider ant</name>
    <name type="synonym">Cerapachys biroi</name>
    <dbReference type="NCBI Taxonomy" id="2015173"/>
    <lineage>
        <taxon>Eukaryota</taxon>
        <taxon>Metazoa</taxon>
        <taxon>Ecdysozoa</taxon>
        <taxon>Arthropoda</taxon>
        <taxon>Hexapoda</taxon>
        <taxon>Insecta</taxon>
        <taxon>Pterygota</taxon>
        <taxon>Neoptera</taxon>
        <taxon>Endopterygota</taxon>
        <taxon>Hymenoptera</taxon>
        <taxon>Apocrita</taxon>
        <taxon>Aculeata</taxon>
        <taxon>Formicoidea</taxon>
        <taxon>Formicidae</taxon>
        <taxon>Dorylinae</taxon>
        <taxon>Ooceraea</taxon>
    </lineage>
</organism>
<accession>A0A026W140</accession>
<proteinExistence type="predicted"/>
<dbReference type="OMA" id="LSSQWCE"/>
<protein>
    <submittedName>
        <fullName evidence="1">Uncharacterized protein</fullName>
    </submittedName>
</protein>
<name>A0A026W140_OOCBI</name>
<dbReference type="EMBL" id="KK107499">
    <property type="protein sequence ID" value="EZA49790.1"/>
    <property type="molecule type" value="Genomic_DNA"/>
</dbReference>
<sequence>MSKQELNSKVFKRCENNLVKKLSAVFLKNYPHHVVPGYNLHASPCIEEWSEESVMGLCQEFPYSCDLPRPLLPPARLPRTVLSEEDPALQLLTVKNQLKDDVNRIMNYHKRHQKEFDEVYKKKIKWSRGSDGYNTKIPRYIADVAELIEMDPDPYFEGAYNWYYTGGSLSFVQLNGRSILLFPFMGDLVAANIVSMEDATWKPLLRSSAKRKLHGLLYETRQSKINNTCRILGRHKSQCALYTLTDSEGCLTLREIHHQASKMPYVSADLSLTDLSLHCTLNAEGVLFLWDINKTNYISTGCVRQSNTTPDAWGSIRFQETDPSVLIYADRCCLHYIDTRTVFDRPCLTLCPKFNLENCESLSVEAPSKHHCCRYLGTYHSFLMCDSRSPVQCVRQKWTHQFKSTPLLATVTSSDDQEIIVLSSQTVGENAIILNTWLNEELSHSYNLPFTPPCIAETLNESQVQGMCLNPYLRSRFKLSNTGSTLVADVAKGGVFHFLQNSIGDVFYQCITHENSLDRYSPVNGGACYALSTWEKALSAQAEPLVPLTLTAKYNMQHVYENFTNRKLRSKLSGENADDFEPTWKQSLATLGSYVDLLAPELLAVWDMREEVSVPVASGSRQKVLSWLDTATPSFPPTLTRDGLEEYASAPVNTQELISVSQQPDLTYIEDSNVLQEMLLPKVRSEPLGKKRRRLM</sequence>
<dbReference type="Proteomes" id="UP000053097">
    <property type="component" value="Unassembled WGS sequence"/>
</dbReference>
<dbReference type="AlphaFoldDB" id="A0A026W140"/>
<reference evidence="1 2" key="1">
    <citation type="journal article" date="2014" name="Curr. Biol.">
        <title>The genome of the clonal raider ant Cerapachys biroi.</title>
        <authorList>
            <person name="Oxley P.R."/>
            <person name="Ji L."/>
            <person name="Fetter-Pruneda I."/>
            <person name="McKenzie S.K."/>
            <person name="Li C."/>
            <person name="Hu H."/>
            <person name="Zhang G."/>
            <person name="Kronauer D.J."/>
        </authorList>
    </citation>
    <scope>NUCLEOTIDE SEQUENCE [LARGE SCALE GENOMIC DNA]</scope>
</reference>